<gene>
    <name evidence="3" type="ordered locus">Alfi_2133</name>
</gene>
<dbReference type="Pfam" id="PF11799">
    <property type="entry name" value="IMS_C"/>
    <property type="match status" value="1"/>
</dbReference>
<dbReference type="Gene3D" id="1.10.150.20">
    <property type="entry name" value="5' to 3' exonuclease, C-terminal subdomain"/>
    <property type="match status" value="1"/>
</dbReference>
<dbReference type="STRING" id="679935.Alfi_2133"/>
<dbReference type="KEGG" id="afd:Alfi_2133"/>
<dbReference type="InterPro" id="IPR017961">
    <property type="entry name" value="DNA_pol_Y-fam_little_finger"/>
</dbReference>
<dbReference type="GO" id="GO:0003684">
    <property type="term" value="F:damaged DNA binding"/>
    <property type="evidence" value="ECO:0007669"/>
    <property type="project" value="InterPro"/>
</dbReference>
<dbReference type="GO" id="GO:0042276">
    <property type="term" value="P:error-prone translesion synthesis"/>
    <property type="evidence" value="ECO:0007669"/>
    <property type="project" value="TreeGrafter"/>
</dbReference>
<accession>I3YN57</accession>
<dbReference type="InterPro" id="IPR043502">
    <property type="entry name" value="DNA/RNA_pol_sf"/>
</dbReference>
<dbReference type="Gene3D" id="3.30.70.270">
    <property type="match status" value="1"/>
</dbReference>
<dbReference type="PANTHER" id="PTHR11076:SF34">
    <property type="entry name" value="PROTEIN UMUC"/>
    <property type="match status" value="1"/>
</dbReference>
<organism evidence="3 4">
    <name type="scientific">Alistipes finegoldii (strain DSM 17242 / JCM 16770 / CCUG 46020 / CIP 107999 / KCTC 15236 / AHN 2437)</name>
    <dbReference type="NCBI Taxonomy" id="679935"/>
    <lineage>
        <taxon>Bacteria</taxon>
        <taxon>Pseudomonadati</taxon>
        <taxon>Bacteroidota</taxon>
        <taxon>Bacteroidia</taxon>
        <taxon>Bacteroidales</taxon>
        <taxon>Rikenellaceae</taxon>
        <taxon>Alistipes</taxon>
    </lineage>
</organism>
<dbReference type="GO" id="GO:0005829">
    <property type="term" value="C:cytosol"/>
    <property type="evidence" value="ECO:0007669"/>
    <property type="project" value="TreeGrafter"/>
</dbReference>
<dbReference type="PANTHER" id="PTHR11076">
    <property type="entry name" value="DNA REPAIR POLYMERASE UMUC / TRANSFERASE FAMILY MEMBER"/>
    <property type="match status" value="1"/>
</dbReference>
<dbReference type="InterPro" id="IPR024728">
    <property type="entry name" value="PolY_HhH_motif"/>
</dbReference>
<dbReference type="GO" id="GO:0003887">
    <property type="term" value="F:DNA-directed DNA polymerase activity"/>
    <property type="evidence" value="ECO:0007669"/>
    <property type="project" value="TreeGrafter"/>
</dbReference>
<dbReference type="SUPFAM" id="SSF56672">
    <property type="entry name" value="DNA/RNA polymerases"/>
    <property type="match status" value="1"/>
</dbReference>
<reference evidence="4" key="1">
    <citation type="journal article" date="2013" name="Stand. Genomic Sci.">
        <title>Complete genome sequence of the bile-resistant pigment-producing anaerobe Alistipes finegoldii type strain (AHN2437(T)).</title>
        <authorList>
            <person name="Mavromatis K."/>
            <person name="Stackebrandt E."/>
            <person name="Munk C."/>
            <person name="Lapidus A."/>
            <person name="Nolan M."/>
            <person name="Lucas S."/>
            <person name="Hammon N."/>
            <person name="Deshpande S."/>
            <person name="Cheng J.F."/>
            <person name="Tapia R."/>
            <person name="Goodwin L.A."/>
            <person name="Pitluck S."/>
            <person name="Liolios K."/>
            <person name="Pagani I."/>
            <person name="Ivanova N."/>
            <person name="Mikhailova N."/>
            <person name="Huntemann M."/>
            <person name="Pati A."/>
            <person name="Chen A."/>
            <person name="Palaniappan K."/>
            <person name="Land M."/>
            <person name="Hauser L."/>
            <person name="Rohde M."/>
            <person name="Gronow S."/>
            <person name="Goker M."/>
            <person name="Detter J.C."/>
            <person name="Bristow J."/>
            <person name="Eisen J.A."/>
            <person name="Markowitz V."/>
            <person name="Hugenholtz P."/>
            <person name="Kyrpides N.C."/>
            <person name="Klenk H.P."/>
            <person name="Woyke T."/>
        </authorList>
    </citation>
    <scope>NUCLEOTIDE SEQUENCE</scope>
    <source>
        <strain evidence="4">DSM 17242 / JCM 16770 / AHN 2437 / CCUG 46020 / CIP 107999</strain>
    </source>
</reference>
<keyword evidence="3" id="KW-0808">Transferase</keyword>
<dbReference type="RefSeq" id="WP_014775771.1">
    <property type="nucleotide sequence ID" value="NC_018011.1"/>
</dbReference>
<evidence type="ECO:0000259" key="2">
    <source>
        <dbReference type="PROSITE" id="PS50173"/>
    </source>
</evidence>
<dbReference type="CDD" id="cd01700">
    <property type="entry name" value="PolY_Pol_V_umuC"/>
    <property type="match status" value="1"/>
</dbReference>
<dbReference type="Gene3D" id="3.40.1170.60">
    <property type="match status" value="1"/>
</dbReference>
<evidence type="ECO:0000313" key="4">
    <source>
        <dbReference type="Proteomes" id="UP000006052"/>
    </source>
</evidence>
<dbReference type="EMBL" id="CP003274">
    <property type="protein sequence ID" value="AFL78425.1"/>
    <property type="molecule type" value="Genomic_DNA"/>
</dbReference>
<dbReference type="PATRIC" id="fig|679935.3.peg.2056"/>
<dbReference type="GO" id="GO:0009432">
    <property type="term" value="P:SOS response"/>
    <property type="evidence" value="ECO:0007669"/>
    <property type="project" value="TreeGrafter"/>
</dbReference>
<evidence type="ECO:0000313" key="3">
    <source>
        <dbReference type="EMBL" id="AFL78425.1"/>
    </source>
</evidence>
<dbReference type="GO" id="GO:0006281">
    <property type="term" value="P:DNA repair"/>
    <property type="evidence" value="ECO:0007669"/>
    <property type="project" value="InterPro"/>
</dbReference>
<feature type="domain" description="UmuC" evidence="2">
    <location>
        <begin position="14"/>
        <end position="197"/>
    </location>
</feature>
<evidence type="ECO:0000256" key="1">
    <source>
        <dbReference type="ARBA" id="ARBA00010945"/>
    </source>
</evidence>
<dbReference type="Pfam" id="PF11798">
    <property type="entry name" value="IMS_HHH"/>
    <property type="match status" value="1"/>
</dbReference>
<dbReference type="eggNOG" id="COG0389">
    <property type="taxonomic scope" value="Bacteria"/>
</dbReference>
<dbReference type="InterPro" id="IPR050116">
    <property type="entry name" value="DNA_polymerase-Y"/>
</dbReference>
<proteinExistence type="inferred from homology"/>
<sequence length="441" mass="50334">MSQKLLPLNPRQMVGLADGNSFYCSCEESVQPWLYGKPIIVASNNDGCAIAMNRLAKKYVKMGDAMFQITDTIREHGIVTFSSNYELYGDLSNRMHSIFSSYTPNYERYSIDEGFLDFTGMEGFDFEKLGRDIIRSTRRGIGIPICLGIAPTKVLAKAANKLAKTDDARRGLYIIDTEEKRVEALKKLPIGDVWGIGRRHEKRLTAMGIRTAYDFSVLPREWVRKNMTVVCDRLWREMNGTPCISLELAPPDKQEICTSRAFGKMTSDFNEVKAAVVRYLSSSARKLRDQHSYARRIYVGIETNPFNEYQRQTYRGLQIEFPVPTDNTFEMIPYAMTLLKAIWPTYSLGERPFLFKRATVTLSDLIPAEAMQLNMFHQEPNIEQLRRLQAAVDEVNGPLNLDSRLVVLGAELTGQNNTRLRREMLSKCPTTKWSDRIDIAI</sequence>
<dbReference type="Proteomes" id="UP000006052">
    <property type="component" value="Chromosome"/>
</dbReference>
<protein>
    <submittedName>
        <fullName evidence="3">Nucleotidyltransferase/DNA polymerase involved in DNA repair</fullName>
    </submittedName>
</protein>
<dbReference type="InterPro" id="IPR001126">
    <property type="entry name" value="UmuC"/>
</dbReference>
<dbReference type="InterPro" id="IPR043128">
    <property type="entry name" value="Rev_trsase/Diguanyl_cyclase"/>
</dbReference>
<dbReference type="GeneID" id="79838733"/>
<dbReference type="Pfam" id="PF00817">
    <property type="entry name" value="IMS"/>
    <property type="match status" value="1"/>
</dbReference>
<name>I3YN57_ALIFI</name>
<dbReference type="PROSITE" id="PS50173">
    <property type="entry name" value="UMUC"/>
    <property type="match status" value="1"/>
</dbReference>
<comment type="similarity">
    <text evidence="1">Belongs to the DNA polymerase type-Y family.</text>
</comment>
<dbReference type="HOGENOM" id="CLU_012348_3_0_10"/>
<dbReference type="AlphaFoldDB" id="I3YN57"/>